<protein>
    <submittedName>
        <fullName evidence="2">Uncharacterized protein</fullName>
    </submittedName>
</protein>
<name>A0A4Z2IL14_9TELE</name>
<keyword evidence="3" id="KW-1185">Reference proteome</keyword>
<comment type="caution">
    <text evidence="2">The sequence shown here is derived from an EMBL/GenBank/DDBJ whole genome shotgun (WGS) entry which is preliminary data.</text>
</comment>
<evidence type="ECO:0000256" key="1">
    <source>
        <dbReference type="SAM" id="MobiDB-lite"/>
    </source>
</evidence>
<gene>
    <name evidence="2" type="ORF">EYF80_011191</name>
</gene>
<reference evidence="2 3" key="1">
    <citation type="submission" date="2019-03" db="EMBL/GenBank/DDBJ databases">
        <title>First draft genome of Liparis tanakae, snailfish: a comprehensive survey of snailfish specific genes.</title>
        <authorList>
            <person name="Kim W."/>
            <person name="Song I."/>
            <person name="Jeong J.-H."/>
            <person name="Kim D."/>
            <person name="Kim S."/>
            <person name="Ryu S."/>
            <person name="Song J.Y."/>
            <person name="Lee S.K."/>
        </authorList>
    </citation>
    <scope>NUCLEOTIDE SEQUENCE [LARGE SCALE GENOMIC DNA]</scope>
    <source>
        <tissue evidence="2">Muscle</tissue>
    </source>
</reference>
<evidence type="ECO:0000313" key="2">
    <source>
        <dbReference type="EMBL" id="TNN78596.1"/>
    </source>
</evidence>
<accession>A0A4Z2IL14</accession>
<organism evidence="2 3">
    <name type="scientific">Liparis tanakae</name>
    <name type="common">Tanaka's snailfish</name>
    <dbReference type="NCBI Taxonomy" id="230148"/>
    <lineage>
        <taxon>Eukaryota</taxon>
        <taxon>Metazoa</taxon>
        <taxon>Chordata</taxon>
        <taxon>Craniata</taxon>
        <taxon>Vertebrata</taxon>
        <taxon>Euteleostomi</taxon>
        <taxon>Actinopterygii</taxon>
        <taxon>Neopterygii</taxon>
        <taxon>Teleostei</taxon>
        <taxon>Neoteleostei</taxon>
        <taxon>Acanthomorphata</taxon>
        <taxon>Eupercaria</taxon>
        <taxon>Perciformes</taxon>
        <taxon>Cottioidei</taxon>
        <taxon>Cottales</taxon>
        <taxon>Liparidae</taxon>
        <taxon>Liparis</taxon>
    </lineage>
</organism>
<dbReference type="EMBL" id="SRLO01000072">
    <property type="protein sequence ID" value="TNN78596.1"/>
    <property type="molecule type" value="Genomic_DNA"/>
</dbReference>
<dbReference type="Proteomes" id="UP000314294">
    <property type="component" value="Unassembled WGS sequence"/>
</dbReference>
<proteinExistence type="predicted"/>
<feature type="region of interest" description="Disordered" evidence="1">
    <location>
        <begin position="1"/>
        <end position="38"/>
    </location>
</feature>
<sequence>MPLRCSPYAAARMRPPTSDGSVPEAARRPRTAGTSNRKAICSLCRPPLSQLMMNEKNLAELERETRPLGKSG</sequence>
<dbReference type="AlphaFoldDB" id="A0A4Z2IL14"/>
<evidence type="ECO:0000313" key="3">
    <source>
        <dbReference type="Proteomes" id="UP000314294"/>
    </source>
</evidence>